<keyword evidence="1" id="KW-1133">Transmembrane helix</keyword>
<feature type="transmembrane region" description="Helical" evidence="1">
    <location>
        <begin position="6"/>
        <end position="29"/>
    </location>
</feature>
<accession>A0ABT8DLM9</accession>
<evidence type="ECO:0000313" key="3">
    <source>
        <dbReference type="Proteomes" id="UP001228044"/>
    </source>
</evidence>
<feature type="transmembrane region" description="Helical" evidence="1">
    <location>
        <begin position="110"/>
        <end position="131"/>
    </location>
</feature>
<keyword evidence="3" id="KW-1185">Reference proteome</keyword>
<dbReference type="Pfam" id="PF08570">
    <property type="entry name" value="DUF1761"/>
    <property type="match status" value="1"/>
</dbReference>
<dbReference type="InterPro" id="IPR013879">
    <property type="entry name" value="DUF1761"/>
</dbReference>
<evidence type="ECO:0000313" key="2">
    <source>
        <dbReference type="EMBL" id="MDN3919314.1"/>
    </source>
</evidence>
<gene>
    <name evidence="2" type="ORF">QWJ38_03365</name>
</gene>
<dbReference type="EMBL" id="JAUHHC010000001">
    <property type="protein sequence ID" value="MDN3919314.1"/>
    <property type="molecule type" value="Genomic_DNA"/>
</dbReference>
<reference evidence="2 3" key="1">
    <citation type="submission" date="2023-06" db="EMBL/GenBank/DDBJ databases">
        <title>Pelomonas sp. PFR6 16S ribosomal RNA gene Genome sequencing and assembly.</title>
        <authorList>
            <person name="Woo H."/>
        </authorList>
    </citation>
    <scope>NUCLEOTIDE SEQUENCE [LARGE SCALE GENOMIC DNA]</scope>
    <source>
        <strain evidence="2 3">PFR6</strain>
    </source>
</reference>
<organism evidence="2 3">
    <name type="scientific">Roseateles violae</name>
    <dbReference type="NCBI Taxonomy" id="3058042"/>
    <lineage>
        <taxon>Bacteria</taxon>
        <taxon>Pseudomonadati</taxon>
        <taxon>Pseudomonadota</taxon>
        <taxon>Betaproteobacteria</taxon>
        <taxon>Burkholderiales</taxon>
        <taxon>Sphaerotilaceae</taxon>
        <taxon>Roseateles</taxon>
    </lineage>
</organism>
<feature type="transmembrane region" description="Helical" evidence="1">
    <location>
        <begin position="77"/>
        <end position="98"/>
    </location>
</feature>
<name>A0ABT8DLM9_9BURK</name>
<sequence>MSQINFLAVLVAAVSSFMIGGLWYSPALFGTVWQREAGDTRKPGDKAHPARVFGLSLIFALFSAIAYALLIAPPASAAIALGQGLLVGAAIVAASFGINYQFANRSTTLWLIDGGYHTLQFALYGLIIGLWR</sequence>
<feature type="transmembrane region" description="Helical" evidence="1">
    <location>
        <begin position="50"/>
        <end position="71"/>
    </location>
</feature>
<evidence type="ECO:0000256" key="1">
    <source>
        <dbReference type="SAM" id="Phobius"/>
    </source>
</evidence>
<keyword evidence="1" id="KW-0472">Membrane</keyword>
<keyword evidence="1" id="KW-0812">Transmembrane</keyword>
<dbReference type="RefSeq" id="WP_290357618.1">
    <property type="nucleotide sequence ID" value="NZ_JAUHHC010000001.1"/>
</dbReference>
<comment type="caution">
    <text evidence="2">The sequence shown here is derived from an EMBL/GenBank/DDBJ whole genome shotgun (WGS) entry which is preliminary data.</text>
</comment>
<proteinExistence type="predicted"/>
<dbReference type="Proteomes" id="UP001228044">
    <property type="component" value="Unassembled WGS sequence"/>
</dbReference>
<protein>
    <submittedName>
        <fullName evidence="2">DUF1761 domain-containing protein</fullName>
    </submittedName>
</protein>